<dbReference type="GeneID" id="36568333"/>
<protein>
    <submittedName>
        <fullName evidence="2">Uncharacterized protein</fullName>
    </submittedName>
</protein>
<gene>
    <name evidence="2" type="ORF">C7M61_004946</name>
</gene>
<evidence type="ECO:0000313" key="2">
    <source>
        <dbReference type="EMBL" id="PSK34752.1"/>
    </source>
</evidence>
<feature type="region of interest" description="Disordered" evidence="1">
    <location>
        <begin position="1"/>
        <end position="21"/>
    </location>
</feature>
<dbReference type="OrthoDB" id="5364312at2759"/>
<dbReference type="Proteomes" id="UP000241107">
    <property type="component" value="Unassembled WGS sequence"/>
</dbReference>
<name>A0A2P7YFL6_9ASCO</name>
<feature type="compositionally biased region" description="Basic residues" evidence="1">
    <location>
        <begin position="162"/>
        <end position="171"/>
    </location>
</feature>
<comment type="caution">
    <text evidence="2">The sequence shown here is derived from an EMBL/GenBank/DDBJ whole genome shotgun (WGS) entry which is preliminary data.</text>
</comment>
<evidence type="ECO:0000256" key="1">
    <source>
        <dbReference type="SAM" id="MobiDB-lite"/>
    </source>
</evidence>
<dbReference type="EMBL" id="PYFQ01000019">
    <property type="protein sequence ID" value="PSK34752.1"/>
    <property type="molecule type" value="Genomic_DNA"/>
</dbReference>
<keyword evidence="3" id="KW-1185">Reference proteome</keyword>
<feature type="region of interest" description="Disordered" evidence="1">
    <location>
        <begin position="189"/>
        <end position="209"/>
    </location>
</feature>
<proteinExistence type="predicted"/>
<dbReference type="AlphaFoldDB" id="A0A2P7YFL6"/>
<reference evidence="2 3" key="1">
    <citation type="submission" date="2018-03" db="EMBL/GenBank/DDBJ databases">
        <title>Candida pseudohaemulonii genome assembly and annotation.</title>
        <authorList>
            <person name="Munoz J.F."/>
            <person name="Gade L.G."/>
            <person name="Chow N.A."/>
            <person name="Litvintseva A.P."/>
            <person name="Loparev V.N."/>
            <person name="Cuomo C.A."/>
        </authorList>
    </citation>
    <scope>NUCLEOTIDE SEQUENCE [LARGE SCALE GENOMIC DNA]</scope>
    <source>
        <strain evidence="2 3">B12108</strain>
    </source>
</reference>
<dbReference type="RefSeq" id="XP_024711638.1">
    <property type="nucleotide sequence ID" value="XM_024860259.1"/>
</dbReference>
<sequence length="242" mass="27452">MPDPLDTSCLTEDNEQSRQQHIEEDVEPFVWPLATDSASKLTNKLRRSSQPDIFERCLSTLSFGSPSRRNSRVSMCTALHKLNNARLSSVASTDSQRSIALHHSTEDFIPPVLDHSAEILTNPQIDFSEVSVVCCDCDGEGKKLKHSEKSECSNRSGEKKTALRPRQRSRSRSRSFICNSLLKALALEEDEEETDVREEDAESVEECSPDSETINFYSFNDILNREKDLEKFNTFRMSKLLS</sequence>
<evidence type="ECO:0000313" key="3">
    <source>
        <dbReference type="Proteomes" id="UP000241107"/>
    </source>
</evidence>
<feature type="compositionally biased region" description="Basic and acidic residues" evidence="1">
    <location>
        <begin position="149"/>
        <end position="161"/>
    </location>
</feature>
<feature type="region of interest" description="Disordered" evidence="1">
    <location>
        <begin position="149"/>
        <end position="171"/>
    </location>
</feature>
<organism evidence="2 3">
    <name type="scientific">Candidozyma pseudohaemuli</name>
    <dbReference type="NCBI Taxonomy" id="418784"/>
    <lineage>
        <taxon>Eukaryota</taxon>
        <taxon>Fungi</taxon>
        <taxon>Dikarya</taxon>
        <taxon>Ascomycota</taxon>
        <taxon>Saccharomycotina</taxon>
        <taxon>Pichiomycetes</taxon>
        <taxon>Metschnikowiaceae</taxon>
        <taxon>Candidozyma</taxon>
    </lineage>
</organism>
<dbReference type="VEuPathDB" id="FungiDB:C7M61_004946"/>
<accession>A0A2P7YFL6</accession>